<evidence type="ECO:0000313" key="1">
    <source>
        <dbReference type="EMBL" id="WIM71402.1"/>
    </source>
</evidence>
<proteinExistence type="predicted"/>
<keyword evidence="2" id="KW-1185">Reference proteome</keyword>
<sequence length="223" mass="22953">MDDLAGLSRGERIDLLRSRMAGLGGAVELGREQVWDATQVVEVPADLARILPGGGLARRIVTEVADCPALVVELIAHTTSAGGHVGVVGWPELSLAGVVESGRLDRIITVPDPGVDPLGITAVLVEGLDLVVARWPAPLELSPVRVRPLLGKLRGGVAALVLVGASVTAPSMRIDAAVTTFRGIGTGTGRIRGVDIDVRVTAKGQRPASGTVTVGQRAGLRAV</sequence>
<reference evidence="1 2" key="1">
    <citation type="submission" date="2023-05" db="EMBL/GenBank/DDBJ databases">
        <title>Corynebacterium suedekumii sp. nov. and Corynebacterium breve sp. nov. isolated from raw cow's milk.</title>
        <authorList>
            <person name="Baer M.K."/>
            <person name="Mehl L."/>
            <person name="Hellmuth R."/>
            <person name="Marke G."/>
            <person name="Lipski A."/>
        </authorList>
    </citation>
    <scope>NUCLEOTIDE SEQUENCE [LARGE SCALE GENOMIC DNA]</scope>
    <source>
        <strain evidence="1 2">LM112</strain>
    </source>
</reference>
<evidence type="ECO:0000313" key="2">
    <source>
        <dbReference type="Proteomes" id="UP001238805"/>
    </source>
</evidence>
<organism evidence="1 2">
    <name type="scientific">Corynebacterium suedekumii</name>
    <dbReference type="NCBI Taxonomy" id="3049801"/>
    <lineage>
        <taxon>Bacteria</taxon>
        <taxon>Bacillati</taxon>
        <taxon>Actinomycetota</taxon>
        <taxon>Actinomycetes</taxon>
        <taxon>Mycobacteriales</taxon>
        <taxon>Corynebacteriaceae</taxon>
        <taxon>Corynebacterium</taxon>
    </lineage>
</organism>
<protein>
    <submittedName>
        <fullName evidence="1">Uncharacterized protein</fullName>
    </submittedName>
</protein>
<accession>A0ABY8VR35</accession>
<dbReference type="EMBL" id="CP126970">
    <property type="protein sequence ID" value="WIM71402.1"/>
    <property type="molecule type" value="Genomic_DNA"/>
</dbReference>
<gene>
    <name evidence="1" type="ORF">QP029_06405</name>
</gene>
<dbReference type="RefSeq" id="WP_284875972.1">
    <property type="nucleotide sequence ID" value="NZ_CP126970.1"/>
</dbReference>
<dbReference type="Proteomes" id="UP001238805">
    <property type="component" value="Chromosome"/>
</dbReference>
<name>A0ABY8VR35_9CORY</name>